<dbReference type="Gene3D" id="3.40.630.30">
    <property type="match status" value="1"/>
</dbReference>
<protein>
    <recommendedName>
        <fullName evidence="1">N-acetyltransferase domain-containing protein</fullName>
    </recommendedName>
</protein>
<feature type="domain" description="N-acetyltransferase" evidence="1">
    <location>
        <begin position="9"/>
        <end position="199"/>
    </location>
</feature>
<organism evidence="2 3">
    <name type="scientific">Cylicocyclus nassatus</name>
    <name type="common">Nematode worm</name>
    <dbReference type="NCBI Taxonomy" id="53992"/>
    <lineage>
        <taxon>Eukaryota</taxon>
        <taxon>Metazoa</taxon>
        <taxon>Ecdysozoa</taxon>
        <taxon>Nematoda</taxon>
        <taxon>Chromadorea</taxon>
        <taxon>Rhabditida</taxon>
        <taxon>Rhabditina</taxon>
        <taxon>Rhabditomorpha</taxon>
        <taxon>Strongyloidea</taxon>
        <taxon>Strongylidae</taxon>
        <taxon>Cylicocyclus</taxon>
    </lineage>
</organism>
<evidence type="ECO:0000259" key="1">
    <source>
        <dbReference type="PROSITE" id="PS51186"/>
    </source>
</evidence>
<dbReference type="GO" id="GO:0008080">
    <property type="term" value="F:N-acetyltransferase activity"/>
    <property type="evidence" value="ECO:0007669"/>
    <property type="project" value="TreeGrafter"/>
</dbReference>
<proteinExistence type="predicted"/>
<dbReference type="Proteomes" id="UP001176961">
    <property type="component" value="Unassembled WGS sequence"/>
</dbReference>
<keyword evidence="3" id="KW-1185">Reference proteome</keyword>
<name>A0AA36H0V8_CYLNA</name>
<dbReference type="InterPro" id="IPR016181">
    <property type="entry name" value="Acyl_CoA_acyltransferase"/>
</dbReference>
<accession>A0AA36H0V8</accession>
<dbReference type="SUPFAM" id="SSF55729">
    <property type="entry name" value="Acyl-CoA N-acyltransferases (Nat)"/>
    <property type="match status" value="1"/>
</dbReference>
<comment type="caution">
    <text evidence="2">The sequence shown here is derived from an EMBL/GenBank/DDBJ whole genome shotgun (WGS) entry which is preliminary data.</text>
</comment>
<reference evidence="2" key="1">
    <citation type="submission" date="2023-07" db="EMBL/GenBank/DDBJ databases">
        <authorList>
            <consortium name="CYATHOMIX"/>
        </authorList>
    </citation>
    <scope>NUCLEOTIDE SEQUENCE</scope>
    <source>
        <strain evidence="2">N/A</strain>
    </source>
</reference>
<dbReference type="PANTHER" id="PTHR20905:SF1">
    <property type="entry name" value="AT07410P-RELATED"/>
    <property type="match status" value="1"/>
</dbReference>
<dbReference type="AlphaFoldDB" id="A0AA36H0V8"/>
<dbReference type="InterPro" id="IPR000182">
    <property type="entry name" value="GNAT_dom"/>
</dbReference>
<evidence type="ECO:0000313" key="2">
    <source>
        <dbReference type="EMBL" id="CAJ0601963.1"/>
    </source>
</evidence>
<dbReference type="PANTHER" id="PTHR20905">
    <property type="entry name" value="N-ACETYLTRANSFERASE-RELATED"/>
    <property type="match status" value="1"/>
</dbReference>
<dbReference type="PROSITE" id="PS51186">
    <property type="entry name" value="GNAT"/>
    <property type="match status" value="1"/>
</dbReference>
<dbReference type="EMBL" id="CATQJL010000305">
    <property type="protein sequence ID" value="CAJ0601963.1"/>
    <property type="molecule type" value="Genomic_DNA"/>
</dbReference>
<evidence type="ECO:0000313" key="3">
    <source>
        <dbReference type="Proteomes" id="UP001176961"/>
    </source>
</evidence>
<sequence length="225" mass="25374">MEAIVTPSYTIRRATMDDYDSFLNIMVDAYTSTEPVARALGVTRDEAVEFVKSFLPHYLPQGYSLIMESDGEVVGGYLVQYVQRPNPIYPSGPDPDLPPKIFLIETIAHKLSENFWDIMPVQFTRCMHALYLVVIPSWHFRGAGSALTAAGIQMSKDVGADVAFAEVLSNHILHVSQPYGFFELRSILHSHWKDRKGKPLFNIKGANRSILFAMFFKKTVIDSKL</sequence>
<gene>
    <name evidence="2" type="ORF">CYNAS_LOCUS13946</name>
</gene>